<dbReference type="AlphaFoldDB" id="A0A1C7I7I0"/>
<proteinExistence type="predicted"/>
<evidence type="ECO:0000256" key="1">
    <source>
        <dbReference type="SAM" id="Phobius"/>
    </source>
</evidence>
<protein>
    <submittedName>
        <fullName evidence="2">Uncharacterized protein</fullName>
    </submittedName>
</protein>
<organism evidence="2 3">
    <name type="scientific">Blautia pseudococcoides</name>
    <dbReference type="NCBI Taxonomy" id="1796616"/>
    <lineage>
        <taxon>Bacteria</taxon>
        <taxon>Bacillati</taxon>
        <taxon>Bacillota</taxon>
        <taxon>Clostridia</taxon>
        <taxon>Lachnospirales</taxon>
        <taxon>Lachnospiraceae</taxon>
        <taxon>Blautia</taxon>
    </lineage>
</organism>
<keyword evidence="1" id="KW-0812">Transmembrane</keyword>
<reference evidence="2" key="1">
    <citation type="submission" date="2017-04" db="EMBL/GenBank/DDBJ databases">
        <title>Complete Genome Sequences of Twelve Strains of a Stable Defined Moderately Diverse Mouse Microbiota 2 (sDMDMm2).</title>
        <authorList>
            <person name="Uchimura Y."/>
            <person name="Wyss M."/>
            <person name="Brugiroux S."/>
            <person name="Limenitakis J.P."/>
            <person name="Stecher B."/>
            <person name="McCoy K.D."/>
            <person name="Macpherson A.J."/>
        </authorList>
    </citation>
    <scope>NUCLEOTIDE SEQUENCE</scope>
    <source>
        <strain evidence="2">YL58</strain>
    </source>
</reference>
<evidence type="ECO:0000313" key="3">
    <source>
        <dbReference type="Proteomes" id="UP000092574"/>
    </source>
</evidence>
<dbReference type="EMBL" id="CP015405">
    <property type="protein sequence ID" value="ANU75571.1"/>
    <property type="molecule type" value="Genomic_DNA"/>
</dbReference>
<evidence type="ECO:0000313" key="2">
    <source>
        <dbReference type="EMBL" id="ANU75571.1"/>
    </source>
</evidence>
<dbReference type="STRING" id="1796616.A4V09_07185"/>
<accession>A0A1C7I7I0</accession>
<dbReference type="KEGG" id="byl:A4V09_07185"/>
<dbReference type="Proteomes" id="UP000092574">
    <property type="component" value="Chromosome"/>
</dbReference>
<gene>
    <name evidence="2" type="ORF">A4V09_07185</name>
</gene>
<sequence>MKERGCIVSQLSIAFLLNFLSQILIVLLRKTVVCSFLFLFLEYSSIFYLEIPQLLPVMAEIVIFVFINYYRHVLIFIIFSGLQIRFIKTSFRIYSALLAIIGTSLKQEVIEN</sequence>
<keyword evidence="1" id="KW-1133">Transmembrane helix</keyword>
<feature type="transmembrane region" description="Helical" evidence="1">
    <location>
        <begin position="12"/>
        <end position="41"/>
    </location>
</feature>
<feature type="transmembrane region" description="Helical" evidence="1">
    <location>
        <begin position="61"/>
        <end position="82"/>
    </location>
</feature>
<name>A0A1C7I7I0_9FIRM</name>
<keyword evidence="3" id="KW-1185">Reference proteome</keyword>
<keyword evidence="1" id="KW-0472">Membrane</keyword>